<feature type="transmembrane region" description="Helical" evidence="5">
    <location>
        <begin position="32"/>
        <end position="52"/>
    </location>
</feature>
<keyword evidence="5" id="KW-0472">Membrane</keyword>
<keyword evidence="7" id="KW-1185">Reference proteome</keyword>
<comment type="similarity">
    <text evidence="3">Belongs to the ustYa family.</text>
</comment>
<evidence type="ECO:0000256" key="3">
    <source>
        <dbReference type="ARBA" id="ARBA00035112"/>
    </source>
</evidence>
<gene>
    <name evidence="6 8" type="ORF">BDZ99DRAFT_376189</name>
</gene>
<dbReference type="GeneID" id="54455908"/>
<evidence type="ECO:0008006" key="9">
    <source>
        <dbReference type="Google" id="ProtNLM"/>
    </source>
</evidence>
<evidence type="ECO:0000256" key="4">
    <source>
        <dbReference type="SAM" id="MobiDB-lite"/>
    </source>
</evidence>
<evidence type="ECO:0000256" key="5">
    <source>
        <dbReference type="SAM" id="Phobius"/>
    </source>
</evidence>
<reference evidence="8" key="3">
    <citation type="submission" date="2025-04" db="UniProtKB">
        <authorList>
            <consortium name="RefSeq"/>
        </authorList>
    </citation>
    <scope>IDENTIFICATION</scope>
    <source>
        <strain evidence="8">CBS 304.34</strain>
    </source>
</reference>
<feature type="compositionally biased region" description="Basic and acidic residues" evidence="4">
    <location>
        <begin position="16"/>
        <end position="25"/>
    </location>
</feature>
<evidence type="ECO:0000256" key="1">
    <source>
        <dbReference type="ARBA" id="ARBA00004685"/>
    </source>
</evidence>
<dbReference type="EMBL" id="MU003693">
    <property type="protein sequence ID" value="KAF2816479.1"/>
    <property type="molecule type" value="Genomic_DNA"/>
</dbReference>
<keyword evidence="5" id="KW-1133">Transmembrane helix</keyword>
<keyword evidence="5" id="KW-0812">Transmembrane</keyword>
<dbReference type="PANTHER" id="PTHR33365">
    <property type="entry name" value="YALI0B05434P"/>
    <property type="match status" value="1"/>
</dbReference>
<proteinExistence type="inferred from homology"/>
<organism evidence="6">
    <name type="scientific">Mytilinidion resinicola</name>
    <dbReference type="NCBI Taxonomy" id="574789"/>
    <lineage>
        <taxon>Eukaryota</taxon>
        <taxon>Fungi</taxon>
        <taxon>Dikarya</taxon>
        <taxon>Ascomycota</taxon>
        <taxon>Pezizomycotina</taxon>
        <taxon>Dothideomycetes</taxon>
        <taxon>Pleosporomycetidae</taxon>
        <taxon>Mytilinidiales</taxon>
        <taxon>Mytilinidiaceae</taxon>
        <taxon>Mytilinidion</taxon>
    </lineage>
</organism>
<comment type="pathway">
    <text evidence="1">Mycotoxin biosynthesis.</text>
</comment>
<dbReference type="OrthoDB" id="3687641at2759"/>
<feature type="region of interest" description="Disordered" evidence="4">
    <location>
        <begin position="1"/>
        <end position="25"/>
    </location>
</feature>
<evidence type="ECO:0000313" key="6">
    <source>
        <dbReference type="EMBL" id="KAF2816479.1"/>
    </source>
</evidence>
<dbReference type="PANTHER" id="PTHR33365:SF11">
    <property type="entry name" value="TAT PATHWAY SIGNAL SEQUENCE"/>
    <property type="match status" value="1"/>
</dbReference>
<evidence type="ECO:0000313" key="8">
    <source>
        <dbReference type="RefSeq" id="XP_033583443.1"/>
    </source>
</evidence>
<protein>
    <recommendedName>
        <fullName evidence="9">Tat pathway signal sequence</fullName>
    </recommendedName>
</protein>
<reference evidence="6 8" key="1">
    <citation type="journal article" date="2020" name="Stud. Mycol.">
        <title>101 Dothideomycetes genomes: a test case for predicting lifestyles and emergence of pathogens.</title>
        <authorList>
            <person name="Haridas S."/>
            <person name="Albert R."/>
            <person name="Binder M."/>
            <person name="Bloem J."/>
            <person name="Labutti K."/>
            <person name="Salamov A."/>
            <person name="Andreopoulos B."/>
            <person name="Baker S."/>
            <person name="Barry K."/>
            <person name="Bills G."/>
            <person name="Bluhm B."/>
            <person name="Cannon C."/>
            <person name="Castanera R."/>
            <person name="Culley D."/>
            <person name="Daum C."/>
            <person name="Ezra D."/>
            <person name="Gonzalez J."/>
            <person name="Henrissat B."/>
            <person name="Kuo A."/>
            <person name="Liang C."/>
            <person name="Lipzen A."/>
            <person name="Lutzoni F."/>
            <person name="Magnuson J."/>
            <person name="Mondo S."/>
            <person name="Nolan M."/>
            <person name="Ohm R."/>
            <person name="Pangilinan J."/>
            <person name="Park H.-J."/>
            <person name="Ramirez L."/>
            <person name="Alfaro M."/>
            <person name="Sun H."/>
            <person name="Tritt A."/>
            <person name="Yoshinaga Y."/>
            <person name="Zwiers L.-H."/>
            <person name="Turgeon B."/>
            <person name="Goodwin S."/>
            <person name="Spatafora J."/>
            <person name="Crous P."/>
            <person name="Grigoriev I."/>
        </authorList>
    </citation>
    <scope>NUCLEOTIDE SEQUENCE</scope>
    <source>
        <strain evidence="6 8">CBS 304.34</strain>
    </source>
</reference>
<dbReference type="GO" id="GO:0016491">
    <property type="term" value="F:oxidoreductase activity"/>
    <property type="evidence" value="ECO:0007669"/>
    <property type="project" value="UniProtKB-KW"/>
</dbReference>
<sequence>MRIPFTGPISSNYESLSDRELHPEPRSNPRNATLIIVLIATAAFASALGFYAGKSSIKATDEGLLLPPGNVHQIWHYNETFSQKPTPQSEAAWNSLAPVGRGFVYHPFVSPVVSGIAVFHQLHCVHGLRLAYYITTHRLQLLNGSHTNDTYLDSIAARTNIEHIRHCFDYLRQSIMCTADTNLETVNQEHHTVNGWGSERQCRDYGEVMRWAERWRNDSSSGIL</sequence>
<dbReference type="GO" id="GO:0043386">
    <property type="term" value="P:mycotoxin biosynthetic process"/>
    <property type="evidence" value="ECO:0007669"/>
    <property type="project" value="InterPro"/>
</dbReference>
<dbReference type="Proteomes" id="UP000504636">
    <property type="component" value="Unplaced"/>
</dbReference>
<dbReference type="Pfam" id="PF11807">
    <property type="entry name" value="UstYa"/>
    <property type="match status" value="1"/>
</dbReference>
<dbReference type="InterPro" id="IPR021765">
    <property type="entry name" value="UstYa-like"/>
</dbReference>
<evidence type="ECO:0000313" key="7">
    <source>
        <dbReference type="Proteomes" id="UP000504636"/>
    </source>
</evidence>
<evidence type="ECO:0000256" key="2">
    <source>
        <dbReference type="ARBA" id="ARBA00023002"/>
    </source>
</evidence>
<dbReference type="RefSeq" id="XP_033583443.1">
    <property type="nucleotide sequence ID" value="XM_033715015.1"/>
</dbReference>
<reference evidence="8" key="2">
    <citation type="submission" date="2020-04" db="EMBL/GenBank/DDBJ databases">
        <authorList>
            <consortium name="NCBI Genome Project"/>
        </authorList>
    </citation>
    <scope>NUCLEOTIDE SEQUENCE</scope>
    <source>
        <strain evidence="8">CBS 304.34</strain>
    </source>
</reference>
<keyword evidence="2" id="KW-0560">Oxidoreductase</keyword>
<accession>A0A6A6Z6Z3</accession>
<name>A0A6A6Z6Z3_9PEZI</name>
<dbReference type="AlphaFoldDB" id="A0A6A6Z6Z3"/>